<sequence length="66" mass="7586">MHKVRGPRLKEAKQVQNVTGIELNELNIIKVNPCLLKQPDNQLNTSVYVLSPSTVLFSFYIIYKKL</sequence>
<dbReference type="AlphaFoldDB" id="A0A251R451"/>
<keyword evidence="1" id="KW-0812">Transmembrane</keyword>
<keyword evidence="3" id="KW-1185">Reference proteome</keyword>
<keyword evidence="1" id="KW-0472">Membrane</keyword>
<evidence type="ECO:0000313" key="2">
    <source>
        <dbReference type="EMBL" id="ONI30798.1"/>
    </source>
</evidence>
<reference evidence="2 3" key="1">
    <citation type="journal article" date="2013" name="Nat. Genet.">
        <title>The high-quality draft genome of peach (Prunus persica) identifies unique patterns of genetic diversity, domestication and genome evolution.</title>
        <authorList>
            <consortium name="International Peach Genome Initiative"/>
            <person name="Verde I."/>
            <person name="Abbott A.G."/>
            <person name="Scalabrin S."/>
            <person name="Jung S."/>
            <person name="Shu S."/>
            <person name="Marroni F."/>
            <person name="Zhebentyayeva T."/>
            <person name="Dettori M.T."/>
            <person name="Grimwood J."/>
            <person name="Cattonaro F."/>
            <person name="Zuccolo A."/>
            <person name="Rossini L."/>
            <person name="Jenkins J."/>
            <person name="Vendramin E."/>
            <person name="Meisel L.A."/>
            <person name="Decroocq V."/>
            <person name="Sosinski B."/>
            <person name="Prochnik S."/>
            <person name="Mitros T."/>
            <person name="Policriti A."/>
            <person name="Cipriani G."/>
            <person name="Dondini L."/>
            <person name="Ficklin S."/>
            <person name="Goodstein D.M."/>
            <person name="Xuan P."/>
            <person name="Del Fabbro C."/>
            <person name="Aramini V."/>
            <person name="Copetti D."/>
            <person name="Gonzalez S."/>
            <person name="Horner D.S."/>
            <person name="Falchi R."/>
            <person name="Lucas S."/>
            <person name="Mica E."/>
            <person name="Maldonado J."/>
            <person name="Lazzari B."/>
            <person name="Bielenberg D."/>
            <person name="Pirona R."/>
            <person name="Miculan M."/>
            <person name="Barakat A."/>
            <person name="Testolin R."/>
            <person name="Stella A."/>
            <person name="Tartarini S."/>
            <person name="Tonutti P."/>
            <person name="Arus P."/>
            <person name="Orellana A."/>
            <person name="Wells C."/>
            <person name="Main D."/>
            <person name="Vizzotto G."/>
            <person name="Silva H."/>
            <person name="Salamini F."/>
            <person name="Schmutz J."/>
            <person name="Morgante M."/>
            <person name="Rokhsar D.S."/>
        </authorList>
    </citation>
    <scope>NUCLEOTIDE SEQUENCE [LARGE SCALE GENOMIC DNA]</scope>
    <source>
        <strain evidence="3">cv. Nemared</strain>
    </source>
</reference>
<accession>A0A251R451</accession>
<evidence type="ECO:0000313" key="3">
    <source>
        <dbReference type="Proteomes" id="UP000006882"/>
    </source>
</evidence>
<dbReference type="Proteomes" id="UP000006882">
    <property type="component" value="Chromosome G1"/>
</dbReference>
<gene>
    <name evidence="2" type="ORF">PRUPE_1G273500</name>
</gene>
<organism evidence="2 3">
    <name type="scientific">Prunus persica</name>
    <name type="common">Peach</name>
    <name type="synonym">Amygdalus persica</name>
    <dbReference type="NCBI Taxonomy" id="3760"/>
    <lineage>
        <taxon>Eukaryota</taxon>
        <taxon>Viridiplantae</taxon>
        <taxon>Streptophyta</taxon>
        <taxon>Embryophyta</taxon>
        <taxon>Tracheophyta</taxon>
        <taxon>Spermatophyta</taxon>
        <taxon>Magnoliopsida</taxon>
        <taxon>eudicotyledons</taxon>
        <taxon>Gunneridae</taxon>
        <taxon>Pentapetalae</taxon>
        <taxon>rosids</taxon>
        <taxon>fabids</taxon>
        <taxon>Rosales</taxon>
        <taxon>Rosaceae</taxon>
        <taxon>Amygdaloideae</taxon>
        <taxon>Amygdaleae</taxon>
        <taxon>Prunus</taxon>
    </lineage>
</organism>
<proteinExistence type="predicted"/>
<feature type="transmembrane region" description="Helical" evidence="1">
    <location>
        <begin position="45"/>
        <end position="63"/>
    </location>
</feature>
<name>A0A251R451_PRUPE</name>
<dbReference type="Gramene" id="ONI30798">
    <property type="protein sequence ID" value="ONI30798"/>
    <property type="gene ID" value="PRUPE_1G273500"/>
</dbReference>
<protein>
    <submittedName>
        <fullName evidence="2">Uncharacterized protein</fullName>
    </submittedName>
</protein>
<keyword evidence="1" id="KW-1133">Transmembrane helix</keyword>
<dbReference type="EMBL" id="CM007651">
    <property type="protein sequence ID" value="ONI30798.1"/>
    <property type="molecule type" value="Genomic_DNA"/>
</dbReference>
<evidence type="ECO:0000256" key="1">
    <source>
        <dbReference type="SAM" id="Phobius"/>
    </source>
</evidence>